<dbReference type="GO" id="GO:0003700">
    <property type="term" value="F:DNA-binding transcription factor activity"/>
    <property type="evidence" value="ECO:0007669"/>
    <property type="project" value="InterPro"/>
</dbReference>
<evidence type="ECO:0000256" key="1">
    <source>
        <dbReference type="ARBA" id="ARBA00023015"/>
    </source>
</evidence>
<dbReference type="AlphaFoldDB" id="A0A4D4L644"/>
<keyword evidence="1" id="KW-0805">Transcription regulation</keyword>
<gene>
    <name evidence="6" type="ORF">SVIO_041220</name>
</gene>
<comment type="caution">
    <text evidence="6">The sequence shown here is derived from an EMBL/GenBank/DDBJ whole genome shotgun (WGS) entry which is preliminary data.</text>
</comment>
<dbReference type="GO" id="GO:0043565">
    <property type="term" value="F:sequence-specific DNA binding"/>
    <property type="evidence" value="ECO:0007669"/>
    <property type="project" value="InterPro"/>
</dbReference>
<evidence type="ECO:0000259" key="5">
    <source>
        <dbReference type="PROSITE" id="PS01124"/>
    </source>
</evidence>
<dbReference type="InterPro" id="IPR018060">
    <property type="entry name" value="HTH_AraC"/>
</dbReference>
<evidence type="ECO:0000256" key="2">
    <source>
        <dbReference type="ARBA" id="ARBA00023125"/>
    </source>
</evidence>
<dbReference type="SUPFAM" id="SSF46689">
    <property type="entry name" value="Homeodomain-like"/>
    <property type="match status" value="1"/>
</dbReference>
<dbReference type="SMART" id="SM00342">
    <property type="entry name" value="HTH_ARAC"/>
    <property type="match status" value="1"/>
</dbReference>
<accession>A0A4D4L644</accession>
<keyword evidence="7" id="KW-1185">Reference proteome</keyword>
<evidence type="ECO:0000313" key="7">
    <source>
        <dbReference type="Proteomes" id="UP000301309"/>
    </source>
</evidence>
<dbReference type="Pfam" id="PF12833">
    <property type="entry name" value="HTH_18"/>
    <property type="match status" value="1"/>
</dbReference>
<feature type="compositionally biased region" description="Low complexity" evidence="4">
    <location>
        <begin position="88"/>
        <end position="103"/>
    </location>
</feature>
<keyword evidence="2" id="KW-0238">DNA-binding</keyword>
<reference evidence="6 7" key="1">
    <citation type="journal article" date="2020" name="Int. J. Syst. Evol. Microbiol.">
        <title>Reclassification of Streptomyces castelarensis and Streptomyces sporoclivatus as later heterotypic synonyms of Streptomyces antimycoticus.</title>
        <authorList>
            <person name="Komaki H."/>
            <person name="Tamura T."/>
        </authorList>
    </citation>
    <scope>NUCLEOTIDE SEQUENCE [LARGE SCALE GENOMIC DNA]</scope>
    <source>
        <strain evidence="6 7">NBRC 13459</strain>
    </source>
</reference>
<evidence type="ECO:0000256" key="3">
    <source>
        <dbReference type="ARBA" id="ARBA00023163"/>
    </source>
</evidence>
<dbReference type="Proteomes" id="UP000301309">
    <property type="component" value="Unassembled WGS sequence"/>
</dbReference>
<dbReference type="PANTHER" id="PTHR46796">
    <property type="entry name" value="HTH-TYPE TRANSCRIPTIONAL ACTIVATOR RHAS-RELATED"/>
    <property type="match status" value="1"/>
</dbReference>
<feature type="region of interest" description="Disordered" evidence="4">
    <location>
        <begin position="74"/>
        <end position="103"/>
    </location>
</feature>
<name>A0A4D4L644_STRVO</name>
<proteinExistence type="predicted"/>
<dbReference type="InterPro" id="IPR009057">
    <property type="entry name" value="Homeodomain-like_sf"/>
</dbReference>
<protein>
    <recommendedName>
        <fullName evidence="5">HTH araC/xylS-type domain-containing protein</fullName>
    </recommendedName>
</protein>
<organism evidence="6 7">
    <name type="scientific">Streptomyces violaceusniger</name>
    <dbReference type="NCBI Taxonomy" id="68280"/>
    <lineage>
        <taxon>Bacteria</taxon>
        <taxon>Bacillati</taxon>
        <taxon>Actinomycetota</taxon>
        <taxon>Actinomycetes</taxon>
        <taxon>Kitasatosporales</taxon>
        <taxon>Streptomycetaceae</taxon>
        <taxon>Streptomyces</taxon>
        <taxon>Streptomyces violaceusniger group</taxon>
    </lineage>
</organism>
<evidence type="ECO:0000256" key="4">
    <source>
        <dbReference type="SAM" id="MobiDB-lite"/>
    </source>
</evidence>
<sequence>MSVRTLSRRFQAETGLSPLPWLLHQRIDRARELLETTGLPMDQVAGKSGLGSADSLRKHMVSRVGLTPTAYRASFSRAPTGASRGGYPASPTPARATPARDAATAATAVAARAALTHAASR</sequence>
<keyword evidence="3" id="KW-0804">Transcription</keyword>
<dbReference type="Gene3D" id="1.10.10.60">
    <property type="entry name" value="Homeodomain-like"/>
    <property type="match status" value="1"/>
</dbReference>
<dbReference type="PROSITE" id="PS01124">
    <property type="entry name" value="HTH_ARAC_FAMILY_2"/>
    <property type="match status" value="1"/>
</dbReference>
<dbReference type="EMBL" id="BJHW01000001">
    <property type="protein sequence ID" value="GDY53499.1"/>
    <property type="molecule type" value="Genomic_DNA"/>
</dbReference>
<dbReference type="InterPro" id="IPR050204">
    <property type="entry name" value="AraC_XylS_family_regulators"/>
</dbReference>
<feature type="domain" description="HTH araC/xylS-type" evidence="5">
    <location>
        <begin position="1"/>
        <end position="74"/>
    </location>
</feature>
<evidence type="ECO:0000313" key="6">
    <source>
        <dbReference type="EMBL" id="GDY53499.1"/>
    </source>
</evidence>